<feature type="repeat" description="ANK" evidence="3">
    <location>
        <begin position="80"/>
        <end position="112"/>
    </location>
</feature>
<evidence type="ECO:0000256" key="3">
    <source>
        <dbReference type="PROSITE-ProRule" id="PRU00023"/>
    </source>
</evidence>
<keyword evidence="1" id="KW-0677">Repeat</keyword>
<dbReference type="PROSITE" id="PS50297">
    <property type="entry name" value="ANK_REP_REGION"/>
    <property type="match status" value="1"/>
</dbReference>
<dbReference type="Pfam" id="PF12796">
    <property type="entry name" value="Ank_2"/>
    <property type="match status" value="1"/>
</dbReference>
<protein>
    <submittedName>
        <fullName evidence="4">Uncharacterized protein</fullName>
    </submittedName>
</protein>
<dbReference type="PROSITE" id="PS50088">
    <property type="entry name" value="ANK_REPEAT"/>
    <property type="match status" value="1"/>
</dbReference>
<gene>
    <name evidence="4" type="ORF">GSLYS_00015642001</name>
</gene>
<dbReference type="InterPro" id="IPR036770">
    <property type="entry name" value="Ankyrin_rpt-contain_sf"/>
</dbReference>
<name>A0AAV2I8A6_LYMST</name>
<keyword evidence="2 3" id="KW-0040">ANK repeat</keyword>
<evidence type="ECO:0000313" key="4">
    <source>
        <dbReference type="EMBL" id="CAL1542036.1"/>
    </source>
</evidence>
<evidence type="ECO:0000313" key="5">
    <source>
        <dbReference type="Proteomes" id="UP001497497"/>
    </source>
</evidence>
<dbReference type="InterPro" id="IPR002110">
    <property type="entry name" value="Ankyrin_rpt"/>
</dbReference>
<comment type="caution">
    <text evidence="4">The sequence shown here is derived from an EMBL/GenBank/DDBJ whole genome shotgun (WGS) entry which is preliminary data.</text>
</comment>
<dbReference type="Proteomes" id="UP001497497">
    <property type="component" value="Unassembled WGS sequence"/>
</dbReference>
<reference evidence="4 5" key="1">
    <citation type="submission" date="2024-04" db="EMBL/GenBank/DDBJ databases">
        <authorList>
            <consortium name="Genoscope - CEA"/>
            <person name="William W."/>
        </authorList>
    </citation>
    <scope>NUCLEOTIDE SEQUENCE [LARGE SCALE GENOMIC DNA]</scope>
</reference>
<dbReference type="EMBL" id="CAXITT010000467">
    <property type="protein sequence ID" value="CAL1542036.1"/>
    <property type="molecule type" value="Genomic_DNA"/>
</dbReference>
<dbReference type="AlphaFoldDB" id="A0AAV2I8A6"/>
<dbReference type="PANTHER" id="PTHR24198">
    <property type="entry name" value="ANKYRIN REPEAT AND PROTEIN KINASE DOMAIN-CONTAINING PROTEIN"/>
    <property type="match status" value="1"/>
</dbReference>
<keyword evidence="5" id="KW-1185">Reference proteome</keyword>
<proteinExistence type="predicted"/>
<evidence type="ECO:0000256" key="1">
    <source>
        <dbReference type="ARBA" id="ARBA00022737"/>
    </source>
</evidence>
<dbReference type="Gene3D" id="1.25.40.20">
    <property type="entry name" value="Ankyrin repeat-containing domain"/>
    <property type="match status" value="2"/>
</dbReference>
<evidence type="ECO:0000256" key="2">
    <source>
        <dbReference type="ARBA" id="ARBA00023043"/>
    </source>
</evidence>
<dbReference type="SUPFAM" id="SSF48403">
    <property type="entry name" value="Ankyrin repeat"/>
    <property type="match status" value="1"/>
</dbReference>
<organism evidence="4 5">
    <name type="scientific">Lymnaea stagnalis</name>
    <name type="common">Great pond snail</name>
    <name type="synonym">Helix stagnalis</name>
    <dbReference type="NCBI Taxonomy" id="6523"/>
    <lineage>
        <taxon>Eukaryota</taxon>
        <taxon>Metazoa</taxon>
        <taxon>Spiralia</taxon>
        <taxon>Lophotrochozoa</taxon>
        <taxon>Mollusca</taxon>
        <taxon>Gastropoda</taxon>
        <taxon>Heterobranchia</taxon>
        <taxon>Euthyneura</taxon>
        <taxon>Panpulmonata</taxon>
        <taxon>Hygrophila</taxon>
        <taxon>Lymnaeoidea</taxon>
        <taxon>Lymnaeidae</taxon>
        <taxon>Lymnaea</taxon>
    </lineage>
</organism>
<sequence>MNSRCSSNLDGNLLMKAVADQDIELISSLIDGGAKLDARNKFGQSVLYFAFQETFTPKCLEVLQLLISKGISVNTTLDADGCTALVTAVVMNQPDLVKLLIKAGADVNVDALSKFCGTLCSDPEFTKCQFIFSKGCGHTVTPLLCSVMFKRRDIFQILLKANANCECLSFGTFWRASMSSVCSACDIQVTPLHMAAYLGDLEMTYTILHYKSDMTEYNIHENCRQSFNDITPLWFALLKGHTGIVKLFLSLGKPIAFPCHFGSGLQVCLEEGHTTNALMLLRAGYNLEDDMDWIEPHKYPTKDKEVIERIESLAGQPRPLLDWCSSSLRQRFGLQLDKYLATVQAPKKVYDILNFNDLCLSSWQTEMDLVV</sequence>
<accession>A0AAV2I8A6</accession>
<dbReference type="PANTHER" id="PTHR24198:SF165">
    <property type="entry name" value="ANKYRIN REPEAT-CONTAINING PROTEIN-RELATED"/>
    <property type="match status" value="1"/>
</dbReference>
<dbReference type="SMART" id="SM00248">
    <property type="entry name" value="ANK"/>
    <property type="match status" value="7"/>
</dbReference>